<dbReference type="PANTHER" id="PTHR45918">
    <property type="entry name" value="ALPHA-1,3/1,6-MANNOSYLTRANSFERASE ALG2"/>
    <property type="match status" value="1"/>
</dbReference>
<dbReference type="AlphaFoldDB" id="A0A6A0HFB9"/>
<dbReference type="GO" id="GO:0004378">
    <property type="term" value="F:GDP-Man:Man(1)GlcNAc(2)-PP-Dol alpha-1,3-mannosyltransferase activity"/>
    <property type="evidence" value="ECO:0007669"/>
    <property type="project" value="InterPro"/>
</dbReference>
<dbReference type="EMBL" id="JQDR03000637">
    <property type="protein sequence ID" value="KAA0203821.1"/>
    <property type="molecule type" value="Genomic_DNA"/>
</dbReference>
<proteinExistence type="predicted"/>
<comment type="caution">
    <text evidence="2">The sequence shown here is derived from an EMBL/GenBank/DDBJ whole genome shotgun (WGS) entry which is preliminary data.</text>
</comment>
<dbReference type="OrthoDB" id="448893at2759"/>
<evidence type="ECO:0008006" key="3">
    <source>
        <dbReference type="Google" id="ProtNLM"/>
    </source>
</evidence>
<keyword evidence="1" id="KW-0808">Transferase</keyword>
<reference evidence="2" key="2">
    <citation type="journal article" date="2018" name="Environ. Sci. Technol.">
        <title>The Toxicogenome of Hyalella azteca: A Model for Sediment Ecotoxicology and Evolutionary Toxicology.</title>
        <authorList>
            <person name="Poynton H.C."/>
            <person name="Hasenbein S."/>
            <person name="Benoit J.B."/>
            <person name="Sepulveda M.S."/>
            <person name="Poelchau M.F."/>
            <person name="Hughes D.S.T."/>
            <person name="Murali S.C."/>
            <person name="Chen S."/>
            <person name="Glastad K.M."/>
            <person name="Goodisman M.A.D."/>
            <person name="Werren J.H."/>
            <person name="Vineis J.H."/>
            <person name="Bowen J.L."/>
            <person name="Friedrich M."/>
            <person name="Jones J."/>
            <person name="Robertson H.M."/>
            <person name="Feyereisen R."/>
            <person name="Mechler-Hickson A."/>
            <person name="Mathers N."/>
            <person name="Lee C.E."/>
            <person name="Colbourne J.K."/>
            <person name="Biales A."/>
            <person name="Johnston J.S."/>
            <person name="Wellborn G.A."/>
            <person name="Rosendale A.J."/>
            <person name="Cridge A.G."/>
            <person name="Munoz-Torres M.C."/>
            <person name="Bain P.A."/>
            <person name="Manny A.R."/>
            <person name="Major K.M."/>
            <person name="Lambert F.N."/>
            <person name="Vulpe C.D."/>
            <person name="Tuck P."/>
            <person name="Blalock B.J."/>
            <person name="Lin Y.Y."/>
            <person name="Smith M.E."/>
            <person name="Ochoa-Acuna H."/>
            <person name="Chen M.M."/>
            <person name="Childers C.P."/>
            <person name="Qu J."/>
            <person name="Dugan S."/>
            <person name="Lee S.L."/>
            <person name="Chao H."/>
            <person name="Dinh H."/>
            <person name="Han Y."/>
            <person name="Doddapaneni H."/>
            <person name="Worley K.C."/>
            <person name="Muzny D.M."/>
            <person name="Gibbs R.A."/>
            <person name="Richards S."/>
        </authorList>
    </citation>
    <scope>NUCLEOTIDE SEQUENCE</scope>
    <source>
        <strain evidence="2">HAZT.00-mixed</strain>
        <tissue evidence="2">Whole organism</tissue>
    </source>
</reference>
<organism evidence="2">
    <name type="scientific">Hyalella azteca</name>
    <name type="common">Amphipod</name>
    <dbReference type="NCBI Taxonomy" id="294128"/>
    <lineage>
        <taxon>Eukaryota</taxon>
        <taxon>Metazoa</taxon>
        <taxon>Ecdysozoa</taxon>
        <taxon>Arthropoda</taxon>
        <taxon>Crustacea</taxon>
        <taxon>Multicrustacea</taxon>
        <taxon>Malacostraca</taxon>
        <taxon>Eumalacostraca</taxon>
        <taxon>Peracarida</taxon>
        <taxon>Amphipoda</taxon>
        <taxon>Senticaudata</taxon>
        <taxon>Talitrida</taxon>
        <taxon>Talitroidea</taxon>
        <taxon>Hyalellidae</taxon>
        <taxon>Hyalella</taxon>
    </lineage>
</organism>
<dbReference type="GO" id="GO:0012505">
    <property type="term" value="C:endomembrane system"/>
    <property type="evidence" value="ECO:0007669"/>
    <property type="project" value="TreeGrafter"/>
</dbReference>
<accession>A0A6A0HFB9</accession>
<dbReference type="InterPro" id="IPR027054">
    <property type="entry name" value="ALG2"/>
</dbReference>
<evidence type="ECO:0000313" key="2">
    <source>
        <dbReference type="EMBL" id="KAA0203821.1"/>
    </source>
</evidence>
<reference evidence="2" key="1">
    <citation type="submission" date="2014-08" db="EMBL/GenBank/DDBJ databases">
        <authorList>
            <person name="Murali S."/>
            <person name="Richards S."/>
            <person name="Bandaranaike D."/>
            <person name="Bellair M."/>
            <person name="Blankenburg K."/>
            <person name="Chao H."/>
            <person name="Dinh H."/>
            <person name="Doddapaneni H."/>
            <person name="Dugan-Rocha S."/>
            <person name="Elkadiri S."/>
            <person name="Gnanaolivu R."/>
            <person name="Hughes D."/>
            <person name="Lee S."/>
            <person name="Li M."/>
            <person name="Ming W."/>
            <person name="Munidasa M."/>
            <person name="Muniz J."/>
            <person name="Nguyen L."/>
            <person name="Osuji N."/>
            <person name="Pu L.-L."/>
            <person name="Puazo M."/>
            <person name="Skinner E."/>
            <person name="Qu C."/>
            <person name="Quiroz J."/>
            <person name="Raj R."/>
            <person name="Weissenberger G."/>
            <person name="Xin Y."/>
            <person name="Zou X."/>
            <person name="Han Y."/>
            <person name="Worley K."/>
            <person name="Muzny D."/>
            <person name="Gibbs R."/>
        </authorList>
    </citation>
    <scope>NUCLEOTIDE SEQUENCE</scope>
    <source>
        <strain evidence="2">HAZT.00-mixed</strain>
        <tissue evidence="2">Whole organism</tissue>
    </source>
</reference>
<gene>
    <name evidence="2" type="ORF">HAZT_HAZT007228</name>
</gene>
<reference evidence="2" key="3">
    <citation type="submission" date="2019-06" db="EMBL/GenBank/DDBJ databases">
        <authorList>
            <person name="Poynton C."/>
            <person name="Hasenbein S."/>
            <person name="Benoit J.B."/>
            <person name="Sepulveda M.S."/>
            <person name="Poelchau M.F."/>
            <person name="Murali S.C."/>
            <person name="Chen S."/>
            <person name="Glastad K.M."/>
            <person name="Werren J.H."/>
            <person name="Vineis J.H."/>
            <person name="Bowen J.L."/>
            <person name="Friedrich M."/>
            <person name="Jones J."/>
            <person name="Robertson H.M."/>
            <person name="Feyereisen R."/>
            <person name="Mechler-Hickson A."/>
            <person name="Mathers N."/>
            <person name="Lee C.E."/>
            <person name="Colbourne J.K."/>
            <person name="Biales A."/>
            <person name="Johnston J.S."/>
            <person name="Wellborn G.A."/>
            <person name="Rosendale A.J."/>
            <person name="Cridge A.G."/>
            <person name="Munoz-Torres M.C."/>
            <person name="Bain P.A."/>
            <person name="Manny A.R."/>
            <person name="Major K.M."/>
            <person name="Lambert F.N."/>
            <person name="Vulpe C.D."/>
            <person name="Tuck P."/>
            <person name="Blalock B.J."/>
            <person name="Lin Y.-Y."/>
            <person name="Smith M.E."/>
            <person name="Ochoa-Acuna H."/>
            <person name="Chen M.-J.M."/>
            <person name="Childers C.P."/>
            <person name="Qu J."/>
            <person name="Dugan S."/>
            <person name="Lee S.L."/>
            <person name="Chao H."/>
            <person name="Dinh H."/>
            <person name="Han Y."/>
            <person name="Doddapaneni H."/>
            <person name="Worley K.C."/>
            <person name="Muzny D.M."/>
            <person name="Gibbs R.A."/>
            <person name="Richards S."/>
        </authorList>
    </citation>
    <scope>NUCLEOTIDE SEQUENCE</scope>
    <source>
        <strain evidence="2">HAZT.00-mixed</strain>
        <tissue evidence="2">Whole organism</tissue>
    </source>
</reference>
<name>A0A6A0HFB9_HYAAZ</name>
<evidence type="ECO:0000256" key="1">
    <source>
        <dbReference type="ARBA" id="ARBA00022679"/>
    </source>
</evidence>
<protein>
    <recommendedName>
        <fullName evidence="3">Glycosyltransferase subfamily 4-like N-terminal domain-containing protein</fullName>
    </recommendedName>
</protein>
<sequence>MRVVFLHPDLGIGGAERLVVDAAVAVRSCHQVVVYTTHHHPHHCFPETRDGGSYTAPLKVYRPLKGIPPPGTLKVVCVGDWLPRSVLGKGAALCAYLRMLLLGLYVVLRVPFDVAIVDQVSVCVPLLRAFCRGGWTGGPC</sequence>
<dbReference type="PANTHER" id="PTHR45918:SF1">
    <property type="entry name" value="ALPHA-1,3_1,6-MANNOSYLTRANSFERASE ALG2"/>
    <property type="match status" value="1"/>
</dbReference>
<dbReference type="Proteomes" id="UP000711488">
    <property type="component" value="Unassembled WGS sequence"/>
</dbReference>